<accession>A0A210QFP7</accession>
<dbReference type="PANTHER" id="PTHR13318">
    <property type="entry name" value="PARTNER OF PAIRED, ISOFORM B-RELATED"/>
    <property type="match status" value="1"/>
</dbReference>
<sequence>MADMVSAFEVLPDNIVLNILSFLSCEDLCDIRNVNHMLRRLSSDRSLVWNSDFEGCYKTSEEAFEMYIQAGGPLIHCLNLSHCYWLSGRSVSNALKLCMNLKELYILDISLTAKKLIKILCGLPNLVTFAFTVTNMDEFDTELEGNNAARLTMMGIKHLTIHFKVPLSLRTEASISVQFLQKKTTFFEHCRDLESFHVLGHPNLGCGLPKLLLQPNVDKVENLKNVKEISLNYAIDPAARIFYYGTLLSVAKLQLQMTTVLNPSANFGSQIRSDFWNIFWKSQYQLQNLDISSISIQKIFTHVFDPDVPKPNLQYLNLSDTYFTTTEGPTSNLTSLICVCPNLKSLNLRNSQIIFTNPSREKVDVAGISSLVSTCRCLSEVNLGGIHMHDPEVLSRVSQLLASCPGLKSLAVSCCCCSYQSAKCKVSSASAGGGPPLKRQRTGVTSAKALPSTSSHCDESKLCPDVETGGLESLVRGCPGMVRFELVNAGLTRPVIHRGQNGLMPKSCVYKPCSESTALNDQRLFCIGKWKHLKYLQLAGLPGIMTGSCLVAIATGCHFLEQLHIAYLGLMGHPNFARQLCQALPEFKALKDLRVEHGYQSVDSHFCKAAQSCKTLQRVCVMSWGGTIDSASVISLIANCPSLVALQLFTDANRTQCRRLQKAVEDRFGSVRPALRVSIWPLFDTDTPSLMNNIPTKHLEELTIFSSRVSDRPPNWKW</sequence>
<dbReference type="EMBL" id="NEDP02003859">
    <property type="protein sequence ID" value="OWF47565.1"/>
    <property type="molecule type" value="Genomic_DNA"/>
</dbReference>
<comment type="caution">
    <text evidence="2">The sequence shown here is derived from an EMBL/GenBank/DDBJ whole genome shotgun (WGS) entry which is preliminary data.</text>
</comment>
<proteinExistence type="predicted"/>
<name>A0A210QFP7_MIZYE</name>
<gene>
    <name evidence="2" type="ORF">KP79_PYT01292</name>
</gene>
<dbReference type="OrthoDB" id="9856535at2759"/>
<evidence type="ECO:0000313" key="3">
    <source>
        <dbReference type="Proteomes" id="UP000242188"/>
    </source>
</evidence>
<dbReference type="Gene3D" id="1.20.1280.50">
    <property type="match status" value="1"/>
</dbReference>
<organism evidence="2 3">
    <name type="scientific">Mizuhopecten yessoensis</name>
    <name type="common">Japanese scallop</name>
    <name type="synonym">Patinopecten yessoensis</name>
    <dbReference type="NCBI Taxonomy" id="6573"/>
    <lineage>
        <taxon>Eukaryota</taxon>
        <taxon>Metazoa</taxon>
        <taxon>Spiralia</taxon>
        <taxon>Lophotrochozoa</taxon>
        <taxon>Mollusca</taxon>
        <taxon>Bivalvia</taxon>
        <taxon>Autobranchia</taxon>
        <taxon>Pteriomorphia</taxon>
        <taxon>Pectinida</taxon>
        <taxon>Pectinoidea</taxon>
        <taxon>Pectinidae</taxon>
        <taxon>Mizuhopecten</taxon>
    </lineage>
</organism>
<dbReference type="SUPFAM" id="SSF81383">
    <property type="entry name" value="F-box domain"/>
    <property type="match status" value="1"/>
</dbReference>
<dbReference type="Gene3D" id="3.80.10.10">
    <property type="entry name" value="Ribonuclease Inhibitor"/>
    <property type="match status" value="2"/>
</dbReference>
<dbReference type="STRING" id="6573.A0A210QFP7"/>
<dbReference type="GO" id="GO:0031146">
    <property type="term" value="P:SCF-dependent proteasomal ubiquitin-dependent protein catabolic process"/>
    <property type="evidence" value="ECO:0007669"/>
    <property type="project" value="InterPro"/>
</dbReference>
<protein>
    <submittedName>
        <fullName evidence="2">F-box/LRR-repeat protein 18</fullName>
    </submittedName>
</protein>
<dbReference type="InterPro" id="IPR001810">
    <property type="entry name" value="F-box_dom"/>
</dbReference>
<dbReference type="Pfam" id="PF19729">
    <property type="entry name" value="LRR_FBXL18"/>
    <property type="match status" value="1"/>
</dbReference>
<dbReference type="SMART" id="SM00256">
    <property type="entry name" value="FBOX"/>
    <property type="match status" value="1"/>
</dbReference>
<evidence type="ECO:0000259" key="1">
    <source>
        <dbReference type="PROSITE" id="PS50181"/>
    </source>
</evidence>
<dbReference type="Pfam" id="PF12937">
    <property type="entry name" value="F-box-like"/>
    <property type="match status" value="1"/>
</dbReference>
<reference evidence="2 3" key="1">
    <citation type="journal article" date="2017" name="Nat. Ecol. Evol.">
        <title>Scallop genome provides insights into evolution of bilaterian karyotype and development.</title>
        <authorList>
            <person name="Wang S."/>
            <person name="Zhang J."/>
            <person name="Jiao W."/>
            <person name="Li J."/>
            <person name="Xun X."/>
            <person name="Sun Y."/>
            <person name="Guo X."/>
            <person name="Huan P."/>
            <person name="Dong B."/>
            <person name="Zhang L."/>
            <person name="Hu X."/>
            <person name="Sun X."/>
            <person name="Wang J."/>
            <person name="Zhao C."/>
            <person name="Wang Y."/>
            <person name="Wang D."/>
            <person name="Huang X."/>
            <person name="Wang R."/>
            <person name="Lv J."/>
            <person name="Li Y."/>
            <person name="Zhang Z."/>
            <person name="Liu B."/>
            <person name="Lu W."/>
            <person name="Hui Y."/>
            <person name="Liang J."/>
            <person name="Zhou Z."/>
            <person name="Hou R."/>
            <person name="Li X."/>
            <person name="Liu Y."/>
            <person name="Li H."/>
            <person name="Ning X."/>
            <person name="Lin Y."/>
            <person name="Zhao L."/>
            <person name="Xing Q."/>
            <person name="Dou J."/>
            <person name="Li Y."/>
            <person name="Mao J."/>
            <person name="Guo H."/>
            <person name="Dou H."/>
            <person name="Li T."/>
            <person name="Mu C."/>
            <person name="Jiang W."/>
            <person name="Fu Q."/>
            <person name="Fu X."/>
            <person name="Miao Y."/>
            <person name="Liu J."/>
            <person name="Yu Q."/>
            <person name="Li R."/>
            <person name="Liao H."/>
            <person name="Li X."/>
            <person name="Kong Y."/>
            <person name="Jiang Z."/>
            <person name="Chourrout D."/>
            <person name="Li R."/>
            <person name="Bao Z."/>
        </authorList>
    </citation>
    <scope>NUCLEOTIDE SEQUENCE [LARGE SCALE GENOMIC DNA]</scope>
    <source>
        <strain evidence="2 3">PY_sf001</strain>
    </source>
</reference>
<dbReference type="AlphaFoldDB" id="A0A210QFP7"/>
<dbReference type="InterPro" id="IPR036047">
    <property type="entry name" value="F-box-like_dom_sf"/>
</dbReference>
<dbReference type="InterPro" id="IPR032675">
    <property type="entry name" value="LRR_dom_sf"/>
</dbReference>
<dbReference type="Proteomes" id="UP000242188">
    <property type="component" value="Unassembled WGS sequence"/>
</dbReference>
<dbReference type="PROSITE" id="PS50181">
    <property type="entry name" value="FBOX"/>
    <property type="match status" value="1"/>
</dbReference>
<evidence type="ECO:0000313" key="2">
    <source>
        <dbReference type="EMBL" id="OWF47565.1"/>
    </source>
</evidence>
<feature type="domain" description="F-box" evidence="1">
    <location>
        <begin position="5"/>
        <end position="52"/>
    </location>
</feature>
<dbReference type="SUPFAM" id="SSF52047">
    <property type="entry name" value="RNI-like"/>
    <property type="match status" value="1"/>
</dbReference>
<dbReference type="InterPro" id="IPR045627">
    <property type="entry name" value="FBXL18_LRR"/>
</dbReference>
<dbReference type="GO" id="GO:0019005">
    <property type="term" value="C:SCF ubiquitin ligase complex"/>
    <property type="evidence" value="ECO:0007669"/>
    <property type="project" value="TreeGrafter"/>
</dbReference>
<keyword evidence="3" id="KW-1185">Reference proteome</keyword>